<gene>
    <name evidence="1" type="ORF">OCK74_19600</name>
</gene>
<reference evidence="1" key="2">
    <citation type="submission" date="2023-04" db="EMBL/GenBank/DDBJ databases">
        <title>Paracnuella aquatica gen. nov., sp. nov., a member of the family Chitinophagaceae isolated from a hot spring.</title>
        <authorList>
            <person name="Wang C."/>
        </authorList>
    </citation>
    <scope>NUCLEOTIDE SEQUENCE</scope>
    <source>
        <strain evidence="1">LB-8</strain>
    </source>
</reference>
<dbReference type="EMBL" id="JAOTIF010000019">
    <property type="protein sequence ID" value="MCU7551336.1"/>
    <property type="molecule type" value="Genomic_DNA"/>
</dbReference>
<dbReference type="PANTHER" id="PTHR36452">
    <property type="entry name" value="CHROMOSOME 12, WHOLE GENOME SHOTGUN SEQUENCE"/>
    <property type="match status" value="1"/>
</dbReference>
<dbReference type="InterPro" id="IPR015996">
    <property type="entry name" value="UCP028451"/>
</dbReference>
<name>A0A9X2XXR6_9BACT</name>
<evidence type="ECO:0000313" key="2">
    <source>
        <dbReference type="Proteomes" id="UP001155483"/>
    </source>
</evidence>
<dbReference type="RefSeq" id="WP_279298775.1">
    <property type="nucleotide sequence ID" value="NZ_JAOTIF010000019.1"/>
</dbReference>
<organism evidence="1 2">
    <name type="scientific">Paraflavisolibacter caeni</name>
    <dbReference type="NCBI Taxonomy" id="2982496"/>
    <lineage>
        <taxon>Bacteria</taxon>
        <taxon>Pseudomonadati</taxon>
        <taxon>Bacteroidota</taxon>
        <taxon>Chitinophagia</taxon>
        <taxon>Chitinophagales</taxon>
        <taxon>Chitinophagaceae</taxon>
        <taxon>Paraflavisolibacter</taxon>
    </lineage>
</organism>
<dbReference type="Proteomes" id="UP001155483">
    <property type="component" value="Unassembled WGS sequence"/>
</dbReference>
<dbReference type="Pfam" id="PF09365">
    <property type="entry name" value="DUF2461"/>
    <property type="match status" value="1"/>
</dbReference>
<dbReference type="PIRSF" id="PIRSF028451">
    <property type="entry name" value="UCP028451"/>
    <property type="match status" value="1"/>
</dbReference>
<accession>A0A9X2XXR6</accession>
<evidence type="ECO:0000313" key="1">
    <source>
        <dbReference type="EMBL" id="MCU7551336.1"/>
    </source>
</evidence>
<comment type="caution">
    <text evidence="1">The sequence shown here is derived from an EMBL/GenBank/DDBJ whole genome shotgun (WGS) entry which is preliminary data.</text>
</comment>
<protein>
    <submittedName>
        <fullName evidence="1">DUF2461 domain-containing protein</fullName>
    </submittedName>
</protein>
<dbReference type="InterPro" id="IPR012808">
    <property type="entry name" value="CHP02453"/>
</dbReference>
<reference evidence="1" key="1">
    <citation type="submission" date="2022-09" db="EMBL/GenBank/DDBJ databases">
        <authorList>
            <person name="Yuan C."/>
            <person name="Ke Z."/>
        </authorList>
    </citation>
    <scope>NUCLEOTIDE SEQUENCE</scope>
    <source>
        <strain evidence="1">LB-8</strain>
    </source>
</reference>
<sequence>MLEPQTLRFLTQLKKNNNKPWFDANRKQYEAAKIDFQNFIQLVIDDLQRKDLTIAGLSARDCVFRINRDIRFSKDKTPYKTNFGASIKMGGRKSPFAGYYFHCEPGASFIGGGLWMPDNTSLKNMRQEIDYCWEEFGGILQEKKFKATYSDLYRGEGLSLSTNPKGYEKDNPAIDYLKLKSFIAETPVSNEELTQASLHKKTVAAFETLMPLLQFINRTLQQDV</sequence>
<proteinExistence type="predicted"/>
<dbReference type="PANTHER" id="PTHR36452:SF1">
    <property type="entry name" value="DUF2461 DOMAIN-CONTAINING PROTEIN"/>
    <property type="match status" value="1"/>
</dbReference>
<keyword evidence="2" id="KW-1185">Reference proteome</keyword>
<dbReference type="NCBIfam" id="TIGR02453">
    <property type="entry name" value="TIGR02453 family protein"/>
    <property type="match status" value="1"/>
</dbReference>
<dbReference type="AlphaFoldDB" id="A0A9X2XXR6"/>